<dbReference type="OrthoDB" id="18641at10239"/>
<name>A7WK86_9VIRU</name>
<dbReference type="GeneID" id="5797813"/>
<dbReference type="KEGG" id="vg:5797813"/>
<organism evidence="1 2">
    <name type="scientific">Betalipothrixvirus acidiani</name>
    <dbReference type="NCBI Taxonomy" id="346881"/>
    <lineage>
        <taxon>Viruses</taxon>
        <taxon>Adnaviria</taxon>
        <taxon>Zilligvirae</taxon>
        <taxon>Taleaviricota</taxon>
        <taxon>Tokiviricetes</taxon>
        <taxon>Ligamenvirales</taxon>
        <taxon>Lipothrixviridae</taxon>
        <taxon>Betalipothrixvirus</taxon>
    </lineage>
</organism>
<feature type="non-terminal residue" evidence="1">
    <location>
        <position position="1"/>
    </location>
</feature>
<dbReference type="EMBL" id="AM087120">
    <property type="protein sequence ID" value="CAL69586.1"/>
    <property type="molecule type" value="Genomic_DNA"/>
</dbReference>
<sequence>TIRHIIIGTSDDAKKTKEGKFLLALVKLIGKEEISFTETTIVGRDITKNEEMKEIINDVVSFYKKKVPNIVTFKKGKITMEGKIILMWEYENQGKD</sequence>
<proteinExistence type="predicted"/>
<evidence type="ECO:0000313" key="2">
    <source>
        <dbReference type="Proteomes" id="UP000001310"/>
    </source>
</evidence>
<keyword evidence="2" id="KW-1185">Reference proteome</keyword>
<dbReference type="Proteomes" id="UP000001310">
    <property type="component" value="Segment"/>
</dbReference>
<reference evidence="2" key="1">
    <citation type="journal article" date="2008" name="J. Virol.">
        <title>Structure of the acidianus filamentous virus 3 and comparative genomics of related archaeal lipothrixviruses.</title>
        <authorList>
            <person name="Vestergaard G."/>
            <person name="Aramayo R."/>
            <person name="Basta T."/>
            <person name="Haring M."/>
            <person name="Peng X."/>
            <person name="Brugger K."/>
            <person name="Chen L."/>
            <person name="Rachel R."/>
            <person name="Boisset N."/>
            <person name="Garrett R.A."/>
            <person name="Prangishvili D."/>
        </authorList>
    </citation>
    <scope>NUCLEOTIDE SEQUENCE [LARGE SCALE GENOMIC DNA]</scope>
</reference>
<evidence type="ECO:0000313" key="1">
    <source>
        <dbReference type="EMBL" id="CAL69586.1"/>
    </source>
</evidence>
<accession>A7WK86</accession>
<protein>
    <submittedName>
        <fullName evidence="1">Uncharacterized protein</fullName>
    </submittedName>
</protein>
<dbReference type="RefSeq" id="YP_001604349.1">
    <property type="nucleotide sequence ID" value="NC_010155.1"/>
</dbReference>